<name>A0A5E4Q6M5_9NEOP</name>
<keyword evidence="12" id="KW-1185">Reference proteome</keyword>
<evidence type="ECO:0000313" key="12">
    <source>
        <dbReference type="Proteomes" id="UP000324832"/>
    </source>
</evidence>
<comment type="subcellular location">
    <subcellularLocation>
        <location evidence="1">Membrane</location>
        <topology evidence="1">Multi-pass membrane protein</topology>
    </subcellularLocation>
</comment>
<sequence>MNTDIGLRFPEWDITKGKYEEVDKLPLMNSPGPMLTILAVYILFVLKIGPALMTKRKPYKLTLVMLLYNTFQVVLSVYMYLSTLLDKGFAPTTCHMLDNTERGPLIFGIWVYFAAKVTELLDTVFFVLRKKDNQVTFLHLYHHSVMMFGTWMYLKYWPSYTLYFIGFLNALVHVFMYMYYGLAALGPNIQFVCIILHYIVAVNRTECPPSKGVALFIGCNTAFFMFLFLNFYVKNYKKNVVKLDGTNGCIRLVATKNNDKMDKTA</sequence>
<evidence type="ECO:0000256" key="8">
    <source>
        <dbReference type="ARBA" id="ARBA00023136"/>
    </source>
</evidence>
<evidence type="ECO:0000256" key="10">
    <source>
        <dbReference type="RuleBase" id="RU361115"/>
    </source>
</evidence>
<comment type="catalytic activity">
    <reaction evidence="10">
        <text>a very-long-chain acyl-CoA + malonyl-CoA + H(+) = a very-long-chain 3-oxoacyl-CoA + CO2 + CoA</text>
        <dbReference type="Rhea" id="RHEA:32727"/>
        <dbReference type="ChEBI" id="CHEBI:15378"/>
        <dbReference type="ChEBI" id="CHEBI:16526"/>
        <dbReference type="ChEBI" id="CHEBI:57287"/>
        <dbReference type="ChEBI" id="CHEBI:57384"/>
        <dbReference type="ChEBI" id="CHEBI:90725"/>
        <dbReference type="ChEBI" id="CHEBI:90736"/>
        <dbReference type="EC" id="2.3.1.199"/>
    </reaction>
</comment>
<keyword evidence="8 10" id="KW-0472">Membrane</keyword>
<accession>A0A5E4Q6M5</accession>
<dbReference type="Pfam" id="PF01151">
    <property type="entry name" value="ELO"/>
    <property type="match status" value="1"/>
</dbReference>
<gene>
    <name evidence="11" type="ORF">LSINAPIS_LOCUS5583</name>
</gene>
<evidence type="ECO:0000256" key="6">
    <source>
        <dbReference type="ARBA" id="ARBA00022989"/>
    </source>
</evidence>
<keyword evidence="9 10" id="KW-0275">Fatty acid biosynthesis</keyword>
<evidence type="ECO:0000313" key="11">
    <source>
        <dbReference type="EMBL" id="VVC93380.1"/>
    </source>
</evidence>
<organism evidence="11 12">
    <name type="scientific">Leptidea sinapis</name>
    <dbReference type="NCBI Taxonomy" id="189913"/>
    <lineage>
        <taxon>Eukaryota</taxon>
        <taxon>Metazoa</taxon>
        <taxon>Ecdysozoa</taxon>
        <taxon>Arthropoda</taxon>
        <taxon>Hexapoda</taxon>
        <taxon>Insecta</taxon>
        <taxon>Pterygota</taxon>
        <taxon>Neoptera</taxon>
        <taxon>Endopterygota</taxon>
        <taxon>Lepidoptera</taxon>
        <taxon>Glossata</taxon>
        <taxon>Ditrysia</taxon>
        <taxon>Papilionoidea</taxon>
        <taxon>Pieridae</taxon>
        <taxon>Dismorphiinae</taxon>
        <taxon>Leptidea</taxon>
    </lineage>
</organism>
<dbReference type="AlphaFoldDB" id="A0A5E4Q6M5"/>
<keyword evidence="2 10" id="KW-0444">Lipid biosynthesis</keyword>
<dbReference type="GO" id="GO:0034625">
    <property type="term" value="P:fatty acid elongation, monounsaturated fatty acid"/>
    <property type="evidence" value="ECO:0007669"/>
    <property type="project" value="TreeGrafter"/>
</dbReference>
<evidence type="ECO:0000256" key="7">
    <source>
        <dbReference type="ARBA" id="ARBA00023098"/>
    </source>
</evidence>
<reference evidence="11 12" key="1">
    <citation type="submission" date="2017-07" db="EMBL/GenBank/DDBJ databases">
        <authorList>
            <person name="Talla V."/>
            <person name="Backstrom N."/>
        </authorList>
    </citation>
    <scope>NUCLEOTIDE SEQUENCE [LARGE SCALE GENOMIC DNA]</scope>
</reference>
<keyword evidence="3 10" id="KW-0808">Transferase</keyword>
<dbReference type="Proteomes" id="UP000324832">
    <property type="component" value="Unassembled WGS sequence"/>
</dbReference>
<keyword evidence="4 10" id="KW-0812">Transmembrane</keyword>
<dbReference type="EMBL" id="FZQP02001626">
    <property type="protein sequence ID" value="VVC93380.1"/>
    <property type="molecule type" value="Genomic_DNA"/>
</dbReference>
<evidence type="ECO:0000256" key="1">
    <source>
        <dbReference type="ARBA" id="ARBA00004141"/>
    </source>
</evidence>
<dbReference type="EC" id="2.3.1.199" evidence="10"/>
<keyword evidence="7 10" id="KW-0443">Lipid metabolism</keyword>
<comment type="similarity">
    <text evidence="10">Belongs to the ELO family.</text>
</comment>
<dbReference type="GO" id="GO:0019367">
    <property type="term" value="P:fatty acid elongation, saturated fatty acid"/>
    <property type="evidence" value="ECO:0007669"/>
    <property type="project" value="TreeGrafter"/>
</dbReference>
<evidence type="ECO:0000256" key="5">
    <source>
        <dbReference type="ARBA" id="ARBA00022832"/>
    </source>
</evidence>
<keyword evidence="6 10" id="KW-1133">Transmembrane helix</keyword>
<feature type="transmembrane region" description="Helical" evidence="10">
    <location>
        <begin position="135"/>
        <end position="154"/>
    </location>
</feature>
<feature type="transmembrane region" description="Helical" evidence="10">
    <location>
        <begin position="182"/>
        <end position="201"/>
    </location>
</feature>
<feature type="transmembrane region" description="Helical" evidence="10">
    <location>
        <begin position="105"/>
        <end position="128"/>
    </location>
</feature>
<dbReference type="GO" id="GO:0042761">
    <property type="term" value="P:very long-chain fatty acid biosynthetic process"/>
    <property type="evidence" value="ECO:0007669"/>
    <property type="project" value="TreeGrafter"/>
</dbReference>
<proteinExistence type="inferred from homology"/>
<evidence type="ECO:0000256" key="3">
    <source>
        <dbReference type="ARBA" id="ARBA00022679"/>
    </source>
</evidence>
<protein>
    <recommendedName>
        <fullName evidence="10">Elongation of very long chain fatty acids protein</fullName>
        <ecNumber evidence="10">2.3.1.199</ecNumber>
    </recommendedName>
    <alternativeName>
        <fullName evidence="10">Very-long-chain 3-oxoacyl-CoA synthase</fullName>
    </alternativeName>
</protein>
<dbReference type="GO" id="GO:0030148">
    <property type="term" value="P:sphingolipid biosynthetic process"/>
    <property type="evidence" value="ECO:0007669"/>
    <property type="project" value="TreeGrafter"/>
</dbReference>
<evidence type="ECO:0000256" key="9">
    <source>
        <dbReference type="ARBA" id="ARBA00023160"/>
    </source>
</evidence>
<keyword evidence="5 10" id="KW-0276">Fatty acid metabolism</keyword>
<feature type="transmembrane region" description="Helical" evidence="10">
    <location>
        <begin position="32"/>
        <end position="49"/>
    </location>
</feature>
<evidence type="ECO:0000256" key="4">
    <source>
        <dbReference type="ARBA" id="ARBA00022692"/>
    </source>
</evidence>
<evidence type="ECO:0000256" key="2">
    <source>
        <dbReference type="ARBA" id="ARBA00022516"/>
    </source>
</evidence>
<dbReference type="GO" id="GO:0005789">
    <property type="term" value="C:endoplasmic reticulum membrane"/>
    <property type="evidence" value="ECO:0007669"/>
    <property type="project" value="TreeGrafter"/>
</dbReference>
<dbReference type="InterPro" id="IPR002076">
    <property type="entry name" value="ELO_fam"/>
</dbReference>
<feature type="transmembrane region" description="Helical" evidence="10">
    <location>
        <begin position="160"/>
        <end position="177"/>
    </location>
</feature>
<feature type="transmembrane region" description="Helical" evidence="10">
    <location>
        <begin position="61"/>
        <end position="81"/>
    </location>
</feature>
<dbReference type="PANTHER" id="PTHR11157">
    <property type="entry name" value="FATTY ACID ACYL TRANSFERASE-RELATED"/>
    <property type="match status" value="1"/>
</dbReference>
<feature type="transmembrane region" description="Helical" evidence="10">
    <location>
        <begin position="213"/>
        <end position="233"/>
    </location>
</feature>
<dbReference type="GO" id="GO:0034626">
    <property type="term" value="P:fatty acid elongation, polyunsaturated fatty acid"/>
    <property type="evidence" value="ECO:0007669"/>
    <property type="project" value="TreeGrafter"/>
</dbReference>
<dbReference type="PANTHER" id="PTHR11157:SF103">
    <property type="entry name" value="ELONGATION OF VERY LONG CHAIN FATTY ACIDS PROTEIN"/>
    <property type="match status" value="1"/>
</dbReference>
<dbReference type="GO" id="GO:0009922">
    <property type="term" value="F:fatty acid elongase activity"/>
    <property type="evidence" value="ECO:0007669"/>
    <property type="project" value="UniProtKB-EC"/>
</dbReference>